<evidence type="ECO:0000256" key="1">
    <source>
        <dbReference type="ARBA" id="ARBA00004370"/>
    </source>
</evidence>
<dbReference type="Gene3D" id="3.30.300.30">
    <property type="match status" value="1"/>
</dbReference>
<evidence type="ECO:0000313" key="6">
    <source>
        <dbReference type="EMBL" id="SDN17371.1"/>
    </source>
</evidence>
<gene>
    <name evidence="6" type="ORF">SAMN05216544_2068</name>
</gene>
<name>A0A1G9Z959_9FIRM</name>
<reference evidence="7" key="1">
    <citation type="submission" date="2016-10" db="EMBL/GenBank/DDBJ databases">
        <authorList>
            <person name="Varghese N."/>
            <person name="Submissions S."/>
        </authorList>
    </citation>
    <scope>NUCLEOTIDE SEQUENCE [LARGE SCALE GENOMIC DNA]</scope>
    <source>
        <strain evidence="7">M83</strain>
    </source>
</reference>
<dbReference type="InterPro" id="IPR013556">
    <property type="entry name" value="Flag_M-ring_C"/>
</dbReference>
<dbReference type="Pfam" id="PF08345">
    <property type="entry name" value="YscJ_FliF_C"/>
    <property type="match status" value="1"/>
</dbReference>
<keyword evidence="6" id="KW-0969">Cilium</keyword>
<accession>A0A1G9Z959</accession>
<feature type="domain" description="Flagellar M-ring C-terminal" evidence="5">
    <location>
        <begin position="261"/>
        <end position="369"/>
    </location>
</feature>
<dbReference type="AlphaFoldDB" id="A0A1G9Z959"/>
<sequence length="540" mass="59634">MRIMLERIREIPAKLLDIWRSFSKVQKIIIVSGITVFIVAVIVLAFVLSRPKYEVLKTCSDYETLGEVQTLLDENQIKYKIDNLIVYVEDKDLTKAKVAIASGNFTADGYTFEEAMSNDLTTTDSDRIKKYANYLRSKLSNDLEGYNGIKSAEVNVTIPEDTSSFYANSAETTVAAKLTTTGSFDESQAEAIALFLAASVGNSTTDNITITDDNGNVLFSGINSDSTSTVTLNKKLKYKSTIENTVVLSLQKAITSSGLYDEVNVAINLDLDWDTINEISTTYTAQDGREEGLYSESYELESTGTTAASGTPGTTSNDETTYDVTDGTDSTSTYTVKQYSYLPNEIVKTTNSSPGDIVYDSSTIAVTLIQKVVYKEEEVQDAGLLSGTTWDQYKIDNAESVKLEVDDDWIQIIAKGTGITNTDNISVVAYQVPYFEDKPTTNILKTASFWIQIVLAVAILAILILVVLRSTRPLTVEETEPELSVEDMLATTKEATAQQTVDDIDVQEKSETRIAIEKFVDENPEAVALLLRNWLNEDWN</sequence>
<dbReference type="InterPro" id="IPR043427">
    <property type="entry name" value="YscJ/FliF"/>
</dbReference>
<keyword evidence="6" id="KW-0966">Cell projection</keyword>
<comment type="subcellular location">
    <subcellularLocation>
        <location evidence="1">Membrane</location>
    </subcellularLocation>
</comment>
<dbReference type="EMBL" id="FNHZ01000007">
    <property type="protein sequence ID" value="SDN17371.1"/>
    <property type="molecule type" value="Genomic_DNA"/>
</dbReference>
<keyword evidence="7" id="KW-1185">Reference proteome</keyword>
<keyword evidence="6" id="KW-0282">Flagellum</keyword>
<feature type="transmembrane region" description="Helical" evidence="3">
    <location>
        <begin position="449"/>
        <end position="468"/>
    </location>
</feature>
<dbReference type="GO" id="GO:0016020">
    <property type="term" value="C:membrane"/>
    <property type="evidence" value="ECO:0007669"/>
    <property type="project" value="UniProtKB-SubCell"/>
</dbReference>
<feature type="transmembrane region" description="Helical" evidence="3">
    <location>
        <begin position="28"/>
        <end position="48"/>
    </location>
</feature>
<dbReference type="InterPro" id="IPR045851">
    <property type="entry name" value="AMP-bd_C_sf"/>
</dbReference>
<keyword evidence="3" id="KW-1133">Transmembrane helix</keyword>
<evidence type="ECO:0000259" key="4">
    <source>
        <dbReference type="Pfam" id="PF01514"/>
    </source>
</evidence>
<feature type="domain" description="Flagellar M-ring N-terminal" evidence="4">
    <location>
        <begin position="49"/>
        <end position="219"/>
    </location>
</feature>
<evidence type="ECO:0000256" key="3">
    <source>
        <dbReference type="SAM" id="Phobius"/>
    </source>
</evidence>
<dbReference type="InterPro" id="IPR006182">
    <property type="entry name" value="FliF_N_dom"/>
</dbReference>
<dbReference type="Pfam" id="PF01514">
    <property type="entry name" value="YscJ_FliF"/>
    <property type="match status" value="1"/>
</dbReference>
<keyword evidence="3" id="KW-0812">Transmembrane</keyword>
<evidence type="ECO:0000259" key="5">
    <source>
        <dbReference type="Pfam" id="PF08345"/>
    </source>
</evidence>
<organism evidence="6 7">
    <name type="scientific">Lachnospira pectinoschiza</name>
    <dbReference type="NCBI Taxonomy" id="28052"/>
    <lineage>
        <taxon>Bacteria</taxon>
        <taxon>Bacillati</taxon>
        <taxon>Bacillota</taxon>
        <taxon>Clostridia</taxon>
        <taxon>Lachnospirales</taxon>
        <taxon>Lachnospiraceae</taxon>
        <taxon>Lachnospira</taxon>
    </lineage>
</organism>
<dbReference type="Proteomes" id="UP000187651">
    <property type="component" value="Unassembled WGS sequence"/>
</dbReference>
<evidence type="ECO:0000313" key="7">
    <source>
        <dbReference type="Proteomes" id="UP000187651"/>
    </source>
</evidence>
<keyword evidence="2 3" id="KW-0472">Membrane</keyword>
<protein>
    <submittedName>
        <fullName evidence="6">Flagellar M-ring protein FliF</fullName>
    </submittedName>
</protein>
<dbReference type="PANTHER" id="PTHR30046:SF0">
    <property type="entry name" value="FLAGELLAR M-RING PROTEIN"/>
    <property type="match status" value="1"/>
</dbReference>
<dbReference type="PANTHER" id="PTHR30046">
    <property type="entry name" value="FLAGELLAR M-RING PROTEIN"/>
    <property type="match status" value="1"/>
</dbReference>
<evidence type="ECO:0000256" key="2">
    <source>
        <dbReference type="ARBA" id="ARBA00023136"/>
    </source>
</evidence>
<proteinExistence type="predicted"/>